<organism evidence="1 2">
    <name type="scientific">Prevotella bivia DSM 20514</name>
    <dbReference type="NCBI Taxonomy" id="868129"/>
    <lineage>
        <taxon>Bacteria</taxon>
        <taxon>Pseudomonadati</taxon>
        <taxon>Bacteroidota</taxon>
        <taxon>Bacteroidia</taxon>
        <taxon>Bacteroidales</taxon>
        <taxon>Prevotellaceae</taxon>
        <taxon>Prevotella</taxon>
    </lineage>
</organism>
<evidence type="ECO:0000313" key="1">
    <source>
        <dbReference type="EMBL" id="EIM31936.1"/>
    </source>
</evidence>
<evidence type="ECO:0000313" key="2">
    <source>
        <dbReference type="Proteomes" id="UP000002786"/>
    </source>
</evidence>
<name>I4Z6U4_9BACT</name>
<dbReference type="EMBL" id="JH660660">
    <property type="protein sequence ID" value="EIM31936.1"/>
    <property type="molecule type" value="Genomic_DNA"/>
</dbReference>
<reference evidence="1 2" key="1">
    <citation type="submission" date="2012-02" db="EMBL/GenBank/DDBJ databases">
        <title>Improved High-Quality Draft genome of Prevotella bivia DSM 20514.</title>
        <authorList>
            <consortium name="US DOE Joint Genome Institute (JGI-PGF)"/>
            <person name="Lucas S."/>
            <person name="Copeland A."/>
            <person name="Lapidus A."/>
            <person name="Bruce D."/>
            <person name="Goodwin L."/>
            <person name="Pitluck S."/>
            <person name="Peters L."/>
            <person name="Mikhailova N."/>
            <person name="Munk A.C.C."/>
            <person name="Kyrpides N."/>
            <person name="Mavromatis K."/>
            <person name="Detter J.C."/>
            <person name="Han C."/>
            <person name="Land M."/>
            <person name="Hauser L."/>
            <person name="Markowitz V."/>
            <person name="Cheng J.-F."/>
            <person name="Hugenholtz P."/>
            <person name="Woyke T."/>
            <person name="Wu D."/>
            <person name="Gronow S."/>
            <person name="Wellnitz S."/>
            <person name="Brambilla E."/>
            <person name="Klenk H.-P."/>
            <person name="Eisen J.A."/>
        </authorList>
    </citation>
    <scope>NUCLEOTIDE SEQUENCE [LARGE SCALE GENOMIC DNA]</scope>
    <source>
        <strain evidence="1 2">DSM 20514</strain>
    </source>
</reference>
<gene>
    <name evidence="1" type="ORF">PrebiDRAFT_0141</name>
</gene>
<proteinExistence type="predicted"/>
<dbReference type="GeneID" id="78530206"/>
<dbReference type="RefSeq" id="WP_004339169.1">
    <property type="nucleotide sequence ID" value="NZ_JH660660.1"/>
</dbReference>
<accession>I4Z6U4</accession>
<protein>
    <submittedName>
        <fullName evidence="1">Uncharacterized protein</fullName>
    </submittedName>
</protein>
<dbReference type="AlphaFoldDB" id="I4Z6U4"/>
<keyword evidence="2" id="KW-1185">Reference proteome</keyword>
<dbReference type="HOGENOM" id="CLU_099438_0_0_10"/>
<sequence>MSILKDGKLLYRDIMVRSKKLSTKGEYIHKSYEINVNNQNHSFYGSDYKRRYMYRFFLLFCFISGINSYYNAKGLSHNISQDFVRDTIYTTFEKYDRTVVRYENKIVNHIKQKVVIIAKDRNNICKSEILFVGSILNSDNDTISFLKKEDTFGLKESPHSSGNIIVYKNRIRQGYYSNFSKGFFVKVEDNILHIKDVMEEDLNGQPVLGILNLINFKEEIPHSVFIYINQDDGDEYVFHKYNDK</sequence>
<dbReference type="Proteomes" id="UP000002786">
    <property type="component" value="Unassembled WGS sequence"/>
</dbReference>